<feature type="transmembrane region" description="Helical" evidence="1">
    <location>
        <begin position="207"/>
        <end position="228"/>
    </location>
</feature>
<feature type="transmembrane region" description="Helical" evidence="1">
    <location>
        <begin position="28"/>
        <end position="50"/>
    </location>
</feature>
<keyword evidence="1" id="KW-0812">Transmembrane</keyword>
<dbReference type="PANTHER" id="PTHR36833">
    <property type="entry name" value="SLR0610 PROTEIN-RELATED"/>
    <property type="match status" value="1"/>
</dbReference>
<dbReference type="RefSeq" id="WP_239157062.1">
    <property type="nucleotide sequence ID" value="NZ_AP023355.1"/>
</dbReference>
<dbReference type="EMBL" id="AP023355">
    <property type="protein sequence ID" value="BCJ36738.1"/>
    <property type="molecule type" value="Genomic_DNA"/>
</dbReference>
<protein>
    <submittedName>
        <fullName evidence="2">Transporter</fullName>
    </submittedName>
</protein>
<evidence type="ECO:0000256" key="1">
    <source>
        <dbReference type="SAM" id="Phobius"/>
    </source>
</evidence>
<dbReference type="Pfam" id="PF06182">
    <property type="entry name" value="ABC2_membrane_6"/>
    <property type="match status" value="1"/>
</dbReference>
<evidence type="ECO:0000313" key="3">
    <source>
        <dbReference type="Proteomes" id="UP000611640"/>
    </source>
</evidence>
<feature type="transmembrane region" description="Helical" evidence="1">
    <location>
        <begin position="121"/>
        <end position="138"/>
    </location>
</feature>
<name>A0A7R7HY47_9ACTN</name>
<proteinExistence type="predicted"/>
<dbReference type="InterPro" id="IPR010390">
    <property type="entry name" value="ABC-2_transporter-like"/>
</dbReference>
<dbReference type="PANTHER" id="PTHR36833:SF1">
    <property type="entry name" value="INTEGRAL MEMBRANE TRANSPORT PROTEIN"/>
    <property type="match status" value="1"/>
</dbReference>
<feature type="transmembrane region" description="Helical" evidence="1">
    <location>
        <begin position="56"/>
        <end position="82"/>
    </location>
</feature>
<keyword evidence="3" id="KW-1185">Reference proteome</keyword>
<reference evidence="2 3" key="1">
    <citation type="submission" date="2020-08" db="EMBL/GenBank/DDBJ databases">
        <title>Whole genome shotgun sequence of Actinocatenispora thailandica NBRC 105041.</title>
        <authorList>
            <person name="Komaki H."/>
            <person name="Tamura T."/>
        </authorList>
    </citation>
    <scope>NUCLEOTIDE SEQUENCE [LARGE SCALE GENOMIC DNA]</scope>
    <source>
        <strain evidence="2 3">NBRC 105041</strain>
    </source>
</reference>
<dbReference type="KEGG" id="atl:Athai_42410"/>
<dbReference type="Proteomes" id="UP000611640">
    <property type="component" value="Chromosome"/>
</dbReference>
<keyword evidence="1" id="KW-1133">Transmembrane helix</keyword>
<evidence type="ECO:0000313" key="2">
    <source>
        <dbReference type="EMBL" id="BCJ36738.1"/>
    </source>
</evidence>
<dbReference type="AlphaFoldDB" id="A0A7R7HY47"/>
<organism evidence="2 3">
    <name type="scientific">Actinocatenispora thailandica</name>
    <dbReference type="NCBI Taxonomy" id="227318"/>
    <lineage>
        <taxon>Bacteria</taxon>
        <taxon>Bacillati</taxon>
        <taxon>Actinomycetota</taxon>
        <taxon>Actinomycetes</taxon>
        <taxon>Micromonosporales</taxon>
        <taxon>Micromonosporaceae</taxon>
        <taxon>Actinocatenispora</taxon>
    </lineage>
</organism>
<sequence>MADRGRVSAYRALLAAQVRAQTQYRFSFWLDAVSSSVVSLLDIVAVLVLFRATPALGGFSVAQCLLIASLCNVAFSLADAVVGNIDTMRQYIRTGRLDSILLRPMGVLPQLVFGDFAPRRLGRVLQSGLVLAATLAWIDPQWTVGRVVLVLAAPLAGAVIFASVFVAGSTVAFWFVESGEFANAFTYGGRDFTLYPISLYPGWFRKVFAYGLGFAFVAYYPALALLGVPDPLGAPAALAWCSPLVAVPAVLAAALVWRVGVRHYRSTGS</sequence>
<gene>
    <name evidence="2" type="ORF">Athai_42410</name>
</gene>
<feature type="transmembrane region" description="Helical" evidence="1">
    <location>
        <begin position="234"/>
        <end position="257"/>
    </location>
</feature>
<feature type="transmembrane region" description="Helical" evidence="1">
    <location>
        <begin position="150"/>
        <end position="176"/>
    </location>
</feature>
<keyword evidence="1" id="KW-0472">Membrane</keyword>
<accession>A0A7R7HY47</accession>